<dbReference type="SUPFAM" id="SSF51679">
    <property type="entry name" value="Bacterial luciferase-like"/>
    <property type="match status" value="1"/>
</dbReference>
<dbReference type="InterPro" id="IPR050564">
    <property type="entry name" value="F420-G6PD/mer"/>
</dbReference>
<dbReference type="Proteomes" id="UP000733379">
    <property type="component" value="Unassembled WGS sequence"/>
</dbReference>
<dbReference type="PANTHER" id="PTHR43244:SF2">
    <property type="entry name" value="CONSERVED HYPOTHETICAL ALANINE AND PROLINE-RICH PROTEIN"/>
    <property type="match status" value="1"/>
</dbReference>
<accession>A0ABS6B9K8</accession>
<evidence type="ECO:0000313" key="3">
    <source>
        <dbReference type="Proteomes" id="UP000733379"/>
    </source>
</evidence>
<dbReference type="EMBL" id="JAHKNI010000012">
    <property type="protein sequence ID" value="MBU3065864.1"/>
    <property type="molecule type" value="Genomic_DNA"/>
</dbReference>
<reference evidence="2 3" key="1">
    <citation type="submission" date="2021-06" db="EMBL/GenBank/DDBJ databases">
        <title>Actinomycetes sequencing.</title>
        <authorList>
            <person name="Shan Q."/>
        </authorList>
    </citation>
    <scope>NUCLEOTIDE SEQUENCE [LARGE SCALE GENOMIC DNA]</scope>
    <source>
        <strain evidence="2 3">NEAU-G5</strain>
    </source>
</reference>
<feature type="domain" description="Luciferase-like" evidence="1">
    <location>
        <begin position="5"/>
        <end position="296"/>
    </location>
</feature>
<organism evidence="2 3">
    <name type="scientific">Nocardia albiluteola</name>
    <dbReference type="NCBI Taxonomy" id="2842303"/>
    <lineage>
        <taxon>Bacteria</taxon>
        <taxon>Bacillati</taxon>
        <taxon>Actinomycetota</taxon>
        <taxon>Actinomycetes</taxon>
        <taxon>Mycobacteriales</taxon>
        <taxon>Nocardiaceae</taxon>
        <taxon>Nocardia</taxon>
    </lineage>
</organism>
<dbReference type="Gene3D" id="3.20.20.30">
    <property type="entry name" value="Luciferase-like domain"/>
    <property type="match status" value="1"/>
</dbReference>
<name>A0ABS6B9K8_9NOCA</name>
<gene>
    <name evidence="2" type="ORF">KO481_30620</name>
</gene>
<keyword evidence="3" id="KW-1185">Reference proteome</keyword>
<dbReference type="PANTHER" id="PTHR43244">
    <property type="match status" value="1"/>
</dbReference>
<dbReference type="InterPro" id="IPR036661">
    <property type="entry name" value="Luciferase-like_sf"/>
</dbReference>
<dbReference type="InterPro" id="IPR011251">
    <property type="entry name" value="Luciferase-like_dom"/>
</dbReference>
<sequence>MFDTRFGLLIPQRGAEFGVGTLGELLELGPLAEQSPLLSSVWVGDSLTAQPRADSLTLLGALSALTSRVRLGTACMASFPVRDPAVLAYQWASLDRVSGGRMVLGACTGLVGDGVSAAEGEHWGVPDRERGPRLAENIRLCRELWSGKEIDFEGRFRSYRGLAVHPVPVQDPCPVFIAANPWNPAFAERALRRVATLADGWMTAASWPGLFETLWDGLSAQLAEVGRDPAQFPVTVLYNINVGAGRKESLAETARFIRAHENGEDVPAPMVEAWTAAGPPAACATALRTLIEQGATHVILRITAWDQRAQLDRVVNEVLPLV</sequence>
<evidence type="ECO:0000313" key="2">
    <source>
        <dbReference type="EMBL" id="MBU3065864.1"/>
    </source>
</evidence>
<comment type="caution">
    <text evidence="2">The sequence shown here is derived from an EMBL/GenBank/DDBJ whole genome shotgun (WGS) entry which is preliminary data.</text>
</comment>
<proteinExistence type="predicted"/>
<protein>
    <submittedName>
        <fullName evidence="2">LLM class flavin-dependent oxidoreductase</fullName>
    </submittedName>
</protein>
<dbReference type="Pfam" id="PF00296">
    <property type="entry name" value="Bac_luciferase"/>
    <property type="match status" value="1"/>
</dbReference>
<evidence type="ECO:0000259" key="1">
    <source>
        <dbReference type="Pfam" id="PF00296"/>
    </source>
</evidence>
<dbReference type="RefSeq" id="WP_215921931.1">
    <property type="nucleotide sequence ID" value="NZ_JAHKNI010000012.1"/>
</dbReference>
<dbReference type="CDD" id="cd01097">
    <property type="entry name" value="Tetrahydromethanopterin_reductase"/>
    <property type="match status" value="1"/>
</dbReference>